<keyword evidence="4" id="KW-1185">Reference proteome</keyword>
<evidence type="ECO:0000313" key="1">
    <source>
        <dbReference type="EMBL" id="NJC17741.1"/>
    </source>
</evidence>
<reference evidence="2 4" key="1">
    <citation type="submission" date="2019-09" db="EMBL/GenBank/DDBJ databases">
        <title>Butyricimonas paravirosa DSM 105722 (=214-4 = JCM 18677 = CCUG 65563).</title>
        <authorList>
            <person name="Le Roy T."/>
            <person name="Cani P.D."/>
        </authorList>
    </citation>
    <scope>NUCLEOTIDE SEQUENCE [LARGE SCALE GENOMIC DNA]</scope>
    <source>
        <strain evidence="2 4">DSM 105722</strain>
    </source>
</reference>
<gene>
    <name evidence="2" type="ORF">F1644_14735</name>
    <name evidence="1" type="ORF">GGR15_001356</name>
</gene>
<dbReference type="Proteomes" id="UP000576368">
    <property type="component" value="Unassembled WGS sequence"/>
</dbReference>
<dbReference type="Proteomes" id="UP001302374">
    <property type="component" value="Chromosome"/>
</dbReference>
<organism evidence="1 3">
    <name type="scientific">Butyricimonas paravirosa</name>
    <dbReference type="NCBI Taxonomy" id="1472417"/>
    <lineage>
        <taxon>Bacteria</taxon>
        <taxon>Pseudomonadati</taxon>
        <taxon>Bacteroidota</taxon>
        <taxon>Bacteroidia</taxon>
        <taxon>Bacteroidales</taxon>
        <taxon>Odoribacteraceae</taxon>
        <taxon>Butyricimonas</taxon>
    </lineage>
</organism>
<dbReference type="GeneID" id="86892573"/>
<evidence type="ECO:0000313" key="4">
    <source>
        <dbReference type="Proteomes" id="UP001302374"/>
    </source>
</evidence>
<dbReference type="EMBL" id="JAATLI010000004">
    <property type="protein sequence ID" value="NJC17741.1"/>
    <property type="molecule type" value="Genomic_DNA"/>
</dbReference>
<protein>
    <submittedName>
        <fullName evidence="1">Uncharacterized protein</fullName>
    </submittedName>
</protein>
<dbReference type="EMBL" id="CP043839">
    <property type="protein sequence ID" value="WOF13442.1"/>
    <property type="molecule type" value="Genomic_DNA"/>
</dbReference>
<evidence type="ECO:0000313" key="3">
    <source>
        <dbReference type="Proteomes" id="UP000576368"/>
    </source>
</evidence>
<evidence type="ECO:0000313" key="2">
    <source>
        <dbReference type="EMBL" id="WOF13442.1"/>
    </source>
</evidence>
<sequence>MKTFKEIYEEIVKNNGCNTGETFAKSMFEAGQKSGINEYLKGITSWEDCFQLAQFLLIKMTREGIDMNASELVLSVEMNHENSRYKSRMAIQYTREGETSLEEKAYELADKILQEDSSNQNTREKLKKAILAGYNLHHEDFDD</sequence>
<proteinExistence type="predicted"/>
<reference evidence="1 3" key="2">
    <citation type="submission" date="2020-03" db="EMBL/GenBank/DDBJ databases">
        <title>Genomic Encyclopedia of Type Strains, Phase IV (KMG-IV): sequencing the most valuable type-strain genomes for metagenomic binning, comparative biology and taxonomic classification.</title>
        <authorList>
            <person name="Goeker M."/>
        </authorList>
    </citation>
    <scope>NUCLEOTIDE SEQUENCE [LARGE SCALE GENOMIC DNA]</scope>
    <source>
        <strain evidence="1 3">DSM 105722</strain>
    </source>
</reference>
<dbReference type="RefSeq" id="WP_118303480.1">
    <property type="nucleotide sequence ID" value="NZ_BMPA01000004.1"/>
</dbReference>
<accession>A0A7X6BJ73</accession>
<dbReference type="AlphaFoldDB" id="A0A7X6BJ73"/>
<name>A0A7X6BJ73_9BACT</name>